<keyword evidence="3 10" id="KW-0812">Transmembrane</keyword>
<dbReference type="Pfam" id="PF00122">
    <property type="entry name" value="E1-E2_ATPase"/>
    <property type="match status" value="1"/>
</dbReference>
<name>A0A5B9DG86_9ARCH</name>
<dbReference type="GO" id="GO:0005391">
    <property type="term" value="F:P-type sodium:potassium-exchanging transporter activity"/>
    <property type="evidence" value="ECO:0007669"/>
    <property type="project" value="TreeGrafter"/>
</dbReference>
<dbReference type="Proteomes" id="UP000321408">
    <property type="component" value="Chromosome"/>
</dbReference>
<dbReference type="RefSeq" id="WP_147664995.1">
    <property type="nucleotide sequence ID" value="NZ_CP042905.2"/>
</dbReference>
<dbReference type="SUPFAM" id="SSF81660">
    <property type="entry name" value="Metal cation-transporting ATPase, ATP-binding domain N"/>
    <property type="match status" value="1"/>
</dbReference>
<keyword evidence="2" id="KW-1003">Cell membrane</keyword>
<keyword evidence="13" id="KW-1185">Reference proteome</keyword>
<dbReference type="FunFam" id="2.70.150.10:FF:000016">
    <property type="entry name" value="Calcium-transporting P-type ATPase putative"/>
    <property type="match status" value="1"/>
</dbReference>
<accession>A0A5B9DG86</accession>
<dbReference type="InterPro" id="IPR008250">
    <property type="entry name" value="ATPase_P-typ_transduc_dom_A_sf"/>
</dbReference>
<dbReference type="InterPro" id="IPR023298">
    <property type="entry name" value="ATPase_P-typ_TM_dom_sf"/>
</dbReference>
<dbReference type="SUPFAM" id="SSF56784">
    <property type="entry name" value="HAD-like"/>
    <property type="match status" value="1"/>
</dbReference>
<dbReference type="Gene3D" id="2.70.150.10">
    <property type="entry name" value="Calcium-transporting ATPase, cytoplasmic transduction domain A"/>
    <property type="match status" value="1"/>
</dbReference>
<feature type="transmembrane region" description="Helical" evidence="10">
    <location>
        <begin position="74"/>
        <end position="95"/>
    </location>
</feature>
<dbReference type="GO" id="GO:0046872">
    <property type="term" value="F:metal ion binding"/>
    <property type="evidence" value="ECO:0007669"/>
    <property type="project" value="UniProtKB-KW"/>
</dbReference>
<evidence type="ECO:0000259" key="11">
    <source>
        <dbReference type="SMART" id="SM00831"/>
    </source>
</evidence>
<dbReference type="InterPro" id="IPR023299">
    <property type="entry name" value="ATPase_P-typ_cyto_dom_N"/>
</dbReference>
<keyword evidence="5" id="KW-0547">Nucleotide-binding</keyword>
<dbReference type="Gene3D" id="3.40.1110.10">
    <property type="entry name" value="Calcium-transporting ATPase, cytoplasmic domain N"/>
    <property type="match status" value="1"/>
</dbReference>
<dbReference type="InterPro" id="IPR004014">
    <property type="entry name" value="ATPase_P-typ_cation-transptr_N"/>
</dbReference>
<dbReference type="OrthoDB" id="8588at2157"/>
<dbReference type="GO" id="GO:0036376">
    <property type="term" value="P:sodium ion export across plasma membrane"/>
    <property type="evidence" value="ECO:0007669"/>
    <property type="project" value="TreeGrafter"/>
</dbReference>
<dbReference type="PRINTS" id="PR00120">
    <property type="entry name" value="HATPASE"/>
</dbReference>
<dbReference type="GO" id="GO:0005524">
    <property type="term" value="F:ATP binding"/>
    <property type="evidence" value="ECO:0007669"/>
    <property type="project" value="UniProtKB-KW"/>
</dbReference>
<dbReference type="PANTHER" id="PTHR43294:SF21">
    <property type="entry name" value="CATION TRANSPORTING ATPASE"/>
    <property type="match status" value="1"/>
</dbReference>
<evidence type="ECO:0000256" key="10">
    <source>
        <dbReference type="SAM" id="Phobius"/>
    </source>
</evidence>
<reference evidence="12 13" key="2">
    <citation type="journal article" date="2024" name="Int. J. Syst. Evol. Microbiol.">
        <title>Promethearchaeum syntrophicum gen. nov., sp. nov., an anaerobic, obligately syntrophic archaeon, the first isolate of the lineage 'Asgard' archaea, and proposal of the new archaeal phylum Promethearchaeota phyl. nov. and kingdom Promethearchaeati regn. nov.</title>
        <authorList>
            <person name="Imachi H."/>
            <person name="Nobu M.K."/>
            <person name="Kato S."/>
            <person name="Takaki Y."/>
            <person name="Miyazaki M."/>
            <person name="Miyata M."/>
            <person name="Ogawara M."/>
            <person name="Saito Y."/>
            <person name="Sakai S."/>
            <person name="Tahara Y.O."/>
            <person name="Takano Y."/>
            <person name="Tasumi E."/>
            <person name="Uematsu K."/>
            <person name="Yoshimura T."/>
            <person name="Itoh T."/>
            <person name="Ohkuma M."/>
            <person name="Takai K."/>
        </authorList>
    </citation>
    <scope>NUCLEOTIDE SEQUENCE [LARGE SCALE GENOMIC DNA]</scope>
    <source>
        <strain evidence="12 13">MK-D1</strain>
    </source>
</reference>
<dbReference type="KEGG" id="psyt:DSAG12_03903"/>
<dbReference type="PRINTS" id="PR00119">
    <property type="entry name" value="CATATPASE"/>
</dbReference>
<dbReference type="SMART" id="SM00831">
    <property type="entry name" value="Cation_ATPase_N"/>
    <property type="match status" value="1"/>
</dbReference>
<dbReference type="InterPro" id="IPR023214">
    <property type="entry name" value="HAD_sf"/>
</dbReference>
<dbReference type="Pfam" id="PF00690">
    <property type="entry name" value="Cation_ATPase_N"/>
    <property type="match status" value="1"/>
</dbReference>
<dbReference type="InterPro" id="IPR018303">
    <property type="entry name" value="ATPase_P-typ_P_site"/>
</dbReference>
<feature type="transmembrane region" description="Helical" evidence="10">
    <location>
        <begin position="918"/>
        <end position="935"/>
    </location>
</feature>
<protein>
    <submittedName>
        <fullName evidence="12">Cation-translocating P-type ATPase</fullName>
    </submittedName>
</protein>
<feature type="transmembrane region" description="Helical" evidence="10">
    <location>
        <begin position="786"/>
        <end position="808"/>
    </location>
</feature>
<evidence type="ECO:0000256" key="4">
    <source>
        <dbReference type="ARBA" id="ARBA00022723"/>
    </source>
</evidence>
<feature type="transmembrane region" description="Helical" evidence="10">
    <location>
        <begin position="955"/>
        <end position="973"/>
    </location>
</feature>
<dbReference type="InterPro" id="IPR001757">
    <property type="entry name" value="P_typ_ATPase"/>
</dbReference>
<dbReference type="SFLD" id="SFLDF00027">
    <property type="entry name" value="p-type_atpase"/>
    <property type="match status" value="1"/>
</dbReference>
<dbReference type="InterPro" id="IPR044492">
    <property type="entry name" value="P_typ_ATPase_HD_dom"/>
</dbReference>
<keyword evidence="4" id="KW-0479">Metal-binding</keyword>
<evidence type="ECO:0000256" key="9">
    <source>
        <dbReference type="ARBA" id="ARBA00023136"/>
    </source>
</evidence>
<dbReference type="Pfam" id="PF00689">
    <property type="entry name" value="Cation_ATPase_C"/>
    <property type="match status" value="1"/>
</dbReference>
<dbReference type="GO" id="GO:1990573">
    <property type="term" value="P:potassium ion import across plasma membrane"/>
    <property type="evidence" value="ECO:0007669"/>
    <property type="project" value="TreeGrafter"/>
</dbReference>
<evidence type="ECO:0000256" key="1">
    <source>
        <dbReference type="ARBA" id="ARBA00004651"/>
    </source>
</evidence>
<comment type="subcellular location">
    <subcellularLocation>
        <location evidence="1">Cell membrane</location>
        <topology evidence="1">Multi-pass membrane protein</topology>
    </subcellularLocation>
</comment>
<evidence type="ECO:0000256" key="8">
    <source>
        <dbReference type="ARBA" id="ARBA00022989"/>
    </source>
</evidence>
<evidence type="ECO:0000313" key="13">
    <source>
        <dbReference type="Proteomes" id="UP000321408"/>
    </source>
</evidence>
<dbReference type="SUPFAM" id="SSF81653">
    <property type="entry name" value="Calcium ATPase, transduction domain A"/>
    <property type="match status" value="1"/>
</dbReference>
<dbReference type="Gene3D" id="1.20.1110.10">
    <property type="entry name" value="Calcium-transporting ATPase, transmembrane domain"/>
    <property type="match status" value="1"/>
</dbReference>
<keyword evidence="9 10" id="KW-0472">Membrane</keyword>
<evidence type="ECO:0000256" key="5">
    <source>
        <dbReference type="ARBA" id="ARBA00022741"/>
    </source>
</evidence>
<proteinExistence type="predicted"/>
<dbReference type="GO" id="GO:0006883">
    <property type="term" value="P:intracellular sodium ion homeostasis"/>
    <property type="evidence" value="ECO:0007669"/>
    <property type="project" value="TreeGrafter"/>
</dbReference>
<dbReference type="SFLD" id="SFLDG00002">
    <property type="entry name" value="C1.7:_P-type_atpase_like"/>
    <property type="match status" value="1"/>
</dbReference>
<evidence type="ECO:0000313" key="12">
    <source>
        <dbReference type="EMBL" id="QEE18065.1"/>
    </source>
</evidence>
<dbReference type="GO" id="GO:1902600">
    <property type="term" value="P:proton transmembrane transport"/>
    <property type="evidence" value="ECO:0007669"/>
    <property type="project" value="TreeGrafter"/>
</dbReference>
<dbReference type="GO" id="GO:0005886">
    <property type="term" value="C:plasma membrane"/>
    <property type="evidence" value="ECO:0007669"/>
    <property type="project" value="UniProtKB-SubCell"/>
</dbReference>
<dbReference type="SFLD" id="SFLDS00003">
    <property type="entry name" value="Haloacid_Dehalogenase"/>
    <property type="match status" value="1"/>
</dbReference>
<reference evidence="12 13" key="1">
    <citation type="journal article" date="2020" name="Nature">
        <title>Isolation of an archaeon at the prokaryote-eukaryote interface.</title>
        <authorList>
            <person name="Imachi H."/>
            <person name="Nobu M.K."/>
            <person name="Nakahara N."/>
            <person name="Morono Y."/>
            <person name="Ogawara M."/>
            <person name="Takaki Y."/>
            <person name="Takano Y."/>
            <person name="Uematsu K."/>
            <person name="Ikuta T."/>
            <person name="Ito M."/>
            <person name="Matsui Y."/>
            <person name="Miyazaki M."/>
            <person name="Murata K."/>
            <person name="Saito Y."/>
            <person name="Sakai S."/>
            <person name="Song C."/>
            <person name="Tasumi E."/>
            <person name="Yamanaka Y."/>
            <person name="Yamaguchi T."/>
            <person name="Kamagata Y."/>
            <person name="Tamaki H."/>
            <person name="Takai K."/>
        </authorList>
    </citation>
    <scope>NUCLEOTIDE SEQUENCE [LARGE SCALE GENOMIC DNA]</scope>
    <source>
        <strain evidence="12 13">MK-D1</strain>
    </source>
</reference>
<feature type="transmembrane region" description="Helical" evidence="10">
    <location>
        <begin position="262"/>
        <end position="286"/>
    </location>
</feature>
<dbReference type="Gene3D" id="3.40.50.1000">
    <property type="entry name" value="HAD superfamily/HAD-like"/>
    <property type="match status" value="1"/>
</dbReference>
<dbReference type="PROSITE" id="PS00154">
    <property type="entry name" value="ATPASE_E1_E2"/>
    <property type="match status" value="1"/>
</dbReference>
<dbReference type="AlphaFoldDB" id="A0A5B9DG86"/>
<dbReference type="GO" id="GO:0030007">
    <property type="term" value="P:intracellular potassium ion homeostasis"/>
    <property type="evidence" value="ECO:0007669"/>
    <property type="project" value="TreeGrafter"/>
</dbReference>
<keyword evidence="8 10" id="KW-1133">Transmembrane helix</keyword>
<organism evidence="12 13">
    <name type="scientific">Promethearchaeum syntrophicum</name>
    <dbReference type="NCBI Taxonomy" id="2594042"/>
    <lineage>
        <taxon>Archaea</taxon>
        <taxon>Promethearchaeati</taxon>
        <taxon>Promethearchaeota</taxon>
        <taxon>Promethearchaeia</taxon>
        <taxon>Promethearchaeales</taxon>
        <taxon>Promethearchaeaceae</taxon>
        <taxon>Promethearchaeum</taxon>
    </lineage>
</organism>
<dbReference type="InterPro" id="IPR006068">
    <property type="entry name" value="ATPase_P-typ_cation-transptr_C"/>
</dbReference>
<sequence length="979" mass="108493">MENQEIVEEIPIEPEINWFTLSKEEVEKNLSTSSNSGLSSAEVKTRFEKYGPNELKAEEKRPRWKVFLDQFKDVLIYILIFSAIISAVFNFIEYGSLGDDWIVIAVIVVLNAIIGFIQEGKADEAIEALKNFAAPESQVIRDGKEITVKARELVPGDLIVLHEGDMLPADGRIIEQSNLKVEEAALTGESVPVNKQSNIIEDVECPLAERKNMVFSSTLATYGRGKAIITETGMKTEVGKIATMISEAEDKMTPLQKNLEDFGVWLGKIILLICVAVSLVYIARFLWFGASFGIMESILAGVALAVAAIPEGLPAVVSVCLAIGVTRMSEQNAIIKKLHSVETLGCTSVICSDKTGTLTKNEMTVRSAWAGGKIYDFTGSGYAPEGKILLEGSEIQTASIPDLDLTLKIGLLCNNARLNQDEKTKKWNTFGDPTEGCLITSAWKAGMEHATYQKKFPRLDEIPFDSTRKRMTVIHEIEGKKIAYVKGATEILLDLCNNIQIDGQNRPITAEDKKQILEAYEQKADEALRGLGFAYRDAEGIKVEVEEMEKDLTFIGMQFMIDPPRDEVKVAIKECKQAGIGVKMITGDNLITATAIARELGMVNPGEITHQGKDIPDMSDDDISDCHVFARVSPEHKQNIVKALQNKGFVVAMTGDGVNDAPALKNADVGVAMGITGTDVSKEAAVMVLADDNFATIVHAVEEGRGIYDNIKKFIQYLLSSNVMEVLVLFIASFFLPPPLVATQLLWINLVTDGAPAVALGFDPYDPTLMKQKPRPIDEPLLTKNFIITMLYRGVILTALILGIYILYDRVTGFMPTEVPDGFRDLIYEFEDLIDTEGVKTNLIIKYDSESGLYQHLLESGVPVEDMEEALLLDRYILWKARSVTFLVMMVAEMSNAFNCRSEYNSLFKIGFFKNKPMLFSVGISVVLTILLYFWRGLGNIFSVIPLDAVDWLWVIPSIIVTIGCVEILKIYFRKQLHL</sequence>
<dbReference type="EMBL" id="CP042905">
    <property type="protein sequence ID" value="QEE18065.1"/>
    <property type="molecule type" value="Genomic_DNA"/>
</dbReference>
<dbReference type="InterPro" id="IPR036412">
    <property type="entry name" value="HAD-like_sf"/>
</dbReference>
<evidence type="ECO:0000256" key="6">
    <source>
        <dbReference type="ARBA" id="ARBA00022840"/>
    </source>
</evidence>
<dbReference type="InterPro" id="IPR059000">
    <property type="entry name" value="ATPase_P-type_domA"/>
</dbReference>
<evidence type="ECO:0000256" key="2">
    <source>
        <dbReference type="ARBA" id="ARBA00022475"/>
    </source>
</evidence>
<dbReference type="NCBIfam" id="TIGR01494">
    <property type="entry name" value="ATPase_P-type"/>
    <property type="match status" value="3"/>
</dbReference>
<feature type="transmembrane region" description="Helical" evidence="10">
    <location>
        <begin position="298"/>
        <end position="326"/>
    </location>
</feature>
<gene>
    <name evidence="12" type="ORF">DSAG12_03903</name>
</gene>
<dbReference type="SUPFAM" id="SSF81665">
    <property type="entry name" value="Calcium ATPase, transmembrane domain M"/>
    <property type="match status" value="1"/>
</dbReference>
<feature type="transmembrane region" description="Helical" evidence="10">
    <location>
        <begin position="101"/>
        <end position="117"/>
    </location>
</feature>
<dbReference type="Pfam" id="PF13246">
    <property type="entry name" value="Cation_ATPase"/>
    <property type="match status" value="1"/>
</dbReference>
<dbReference type="PANTHER" id="PTHR43294">
    <property type="entry name" value="SODIUM/POTASSIUM-TRANSPORTING ATPASE SUBUNIT ALPHA"/>
    <property type="match status" value="1"/>
</dbReference>
<dbReference type="GO" id="GO:0016887">
    <property type="term" value="F:ATP hydrolysis activity"/>
    <property type="evidence" value="ECO:0007669"/>
    <property type="project" value="InterPro"/>
</dbReference>
<keyword evidence="7" id="KW-1278">Translocase</keyword>
<dbReference type="FunFam" id="3.40.50.1000:FF:000001">
    <property type="entry name" value="Phospholipid-transporting ATPase IC"/>
    <property type="match status" value="1"/>
</dbReference>
<dbReference type="InterPro" id="IPR050510">
    <property type="entry name" value="Cation_transp_ATPase_P-type"/>
</dbReference>
<dbReference type="GeneID" id="41331867"/>
<evidence type="ECO:0000256" key="3">
    <source>
        <dbReference type="ARBA" id="ARBA00022692"/>
    </source>
</evidence>
<keyword evidence="6" id="KW-0067">ATP-binding</keyword>
<feature type="domain" description="Cation-transporting P-type ATPase N-terminal" evidence="11">
    <location>
        <begin position="17"/>
        <end position="91"/>
    </location>
</feature>
<evidence type="ECO:0000256" key="7">
    <source>
        <dbReference type="ARBA" id="ARBA00022967"/>
    </source>
</evidence>